<organism evidence="3 4">
    <name type="scientific">Hyphopichia burtonii NRRL Y-1933</name>
    <dbReference type="NCBI Taxonomy" id="984485"/>
    <lineage>
        <taxon>Eukaryota</taxon>
        <taxon>Fungi</taxon>
        <taxon>Dikarya</taxon>
        <taxon>Ascomycota</taxon>
        <taxon>Saccharomycotina</taxon>
        <taxon>Pichiomycetes</taxon>
        <taxon>Debaryomycetaceae</taxon>
        <taxon>Hyphopichia</taxon>
    </lineage>
</organism>
<dbReference type="InterPro" id="IPR036638">
    <property type="entry name" value="HLH_DNA-bd_sf"/>
</dbReference>
<dbReference type="OrthoDB" id="5344169at2759"/>
<dbReference type="SUPFAM" id="SSF47459">
    <property type="entry name" value="HLH, helix-loop-helix DNA-binding domain"/>
    <property type="match status" value="1"/>
</dbReference>
<gene>
    <name evidence="3" type="ORF">HYPBUDRAFT_151735</name>
</gene>
<dbReference type="EMBL" id="KV454538">
    <property type="protein sequence ID" value="ODV70389.1"/>
    <property type="molecule type" value="Genomic_DNA"/>
</dbReference>
<reference evidence="4" key="1">
    <citation type="submission" date="2016-05" db="EMBL/GenBank/DDBJ databases">
        <title>Comparative genomics of biotechnologically important yeasts.</title>
        <authorList>
            <consortium name="DOE Joint Genome Institute"/>
            <person name="Riley R."/>
            <person name="Haridas S."/>
            <person name="Wolfe K.H."/>
            <person name="Lopes M.R."/>
            <person name="Hittinger C.T."/>
            <person name="Goker M."/>
            <person name="Salamov A."/>
            <person name="Wisecaver J."/>
            <person name="Long T.M."/>
            <person name="Aerts A.L."/>
            <person name="Barry K."/>
            <person name="Choi C."/>
            <person name="Clum A."/>
            <person name="Coughlan A.Y."/>
            <person name="Deshpande S."/>
            <person name="Douglass A.P."/>
            <person name="Hanson S.J."/>
            <person name="Klenk H.-P."/>
            <person name="Labutti K."/>
            <person name="Lapidus A."/>
            <person name="Lindquist E."/>
            <person name="Lipzen A."/>
            <person name="Meier-Kolthoff J.P."/>
            <person name="Ohm R.A."/>
            <person name="Otillar R.P."/>
            <person name="Pangilinan J."/>
            <person name="Peng Y."/>
            <person name="Rokas A."/>
            <person name="Rosa C.A."/>
            <person name="Scheuner C."/>
            <person name="Sibirny A.A."/>
            <person name="Slot J.C."/>
            <person name="Stielow J.B."/>
            <person name="Sun H."/>
            <person name="Kurtzman C.P."/>
            <person name="Blackwell M."/>
            <person name="Grigoriev I.V."/>
            <person name="Jeffries T.W."/>
        </authorList>
    </citation>
    <scope>NUCLEOTIDE SEQUENCE [LARGE SCALE GENOMIC DNA]</scope>
    <source>
        <strain evidence="4">NRRL Y-1933</strain>
    </source>
</reference>
<evidence type="ECO:0000313" key="4">
    <source>
        <dbReference type="Proteomes" id="UP000095085"/>
    </source>
</evidence>
<dbReference type="PROSITE" id="PS50888">
    <property type="entry name" value="BHLH"/>
    <property type="match status" value="1"/>
</dbReference>
<evidence type="ECO:0000313" key="3">
    <source>
        <dbReference type="EMBL" id="ODV70389.1"/>
    </source>
</evidence>
<proteinExistence type="predicted"/>
<dbReference type="Proteomes" id="UP000095085">
    <property type="component" value="Unassembled WGS sequence"/>
</dbReference>
<evidence type="ECO:0000259" key="2">
    <source>
        <dbReference type="PROSITE" id="PS50888"/>
    </source>
</evidence>
<sequence length="165" mass="18029">MLPPQSKKQNIDNNPLQHSNSNSNSNTPTLMGFTMGRLAEANNHDDSTSPVNSRQNSTSKKSSSSSETLPILGSQRTRANSNTSLNSNGTSTSKKKGEKPATKKASHKLAEQGRRNRMNVAVQDLSNLIPQNYHDEVSIPSKATTVELASKYIKDLLNELESLKH</sequence>
<feature type="region of interest" description="Disordered" evidence="1">
    <location>
        <begin position="1"/>
        <end position="115"/>
    </location>
</feature>
<evidence type="ECO:0000256" key="1">
    <source>
        <dbReference type="SAM" id="MobiDB-lite"/>
    </source>
</evidence>
<feature type="compositionally biased region" description="Low complexity" evidence="1">
    <location>
        <begin position="80"/>
        <end position="92"/>
    </location>
</feature>
<feature type="compositionally biased region" description="Low complexity" evidence="1">
    <location>
        <begin position="57"/>
        <end position="66"/>
    </location>
</feature>
<feature type="compositionally biased region" description="Basic residues" evidence="1">
    <location>
        <begin position="93"/>
        <end position="107"/>
    </location>
</feature>
<feature type="compositionally biased region" description="Polar residues" evidence="1">
    <location>
        <begin position="1"/>
        <end position="18"/>
    </location>
</feature>
<dbReference type="SMART" id="SM00353">
    <property type="entry name" value="HLH"/>
    <property type="match status" value="1"/>
</dbReference>
<feature type="domain" description="BHLH" evidence="2">
    <location>
        <begin position="102"/>
        <end position="156"/>
    </location>
</feature>
<accession>A0A1E4RSY8</accession>
<dbReference type="GO" id="GO:0046983">
    <property type="term" value="F:protein dimerization activity"/>
    <property type="evidence" value="ECO:0007669"/>
    <property type="project" value="InterPro"/>
</dbReference>
<dbReference type="AlphaFoldDB" id="A0A1E4RSY8"/>
<dbReference type="Gene3D" id="4.10.280.10">
    <property type="entry name" value="Helix-loop-helix DNA-binding domain"/>
    <property type="match status" value="1"/>
</dbReference>
<dbReference type="InterPro" id="IPR011598">
    <property type="entry name" value="bHLH_dom"/>
</dbReference>
<dbReference type="GeneID" id="30995205"/>
<dbReference type="STRING" id="984485.A0A1E4RSY8"/>
<name>A0A1E4RSY8_9ASCO</name>
<dbReference type="Pfam" id="PF00010">
    <property type="entry name" value="HLH"/>
    <property type="match status" value="1"/>
</dbReference>
<keyword evidence="4" id="KW-1185">Reference proteome</keyword>
<dbReference type="RefSeq" id="XP_020079456.1">
    <property type="nucleotide sequence ID" value="XM_020220655.1"/>
</dbReference>
<protein>
    <recommendedName>
        <fullName evidence="2">BHLH domain-containing protein</fullName>
    </recommendedName>
</protein>